<name>A0AA40EL69_9PEZI</name>
<accession>A0AA40EL69</accession>
<dbReference type="CDD" id="cd11041">
    <property type="entry name" value="CYP503A1-like"/>
    <property type="match status" value="1"/>
</dbReference>
<dbReference type="GO" id="GO:0020037">
    <property type="term" value="F:heme binding"/>
    <property type="evidence" value="ECO:0007669"/>
    <property type="project" value="InterPro"/>
</dbReference>
<keyword evidence="3 8" id="KW-0349">Heme</keyword>
<dbReference type="GO" id="GO:0005506">
    <property type="term" value="F:iron ion binding"/>
    <property type="evidence" value="ECO:0007669"/>
    <property type="project" value="InterPro"/>
</dbReference>
<dbReference type="InterPro" id="IPR036396">
    <property type="entry name" value="Cyt_P450_sf"/>
</dbReference>
<dbReference type="Proteomes" id="UP001172155">
    <property type="component" value="Unassembled WGS sequence"/>
</dbReference>
<comment type="similarity">
    <text evidence="2">Belongs to the cytochrome P450 family.</text>
</comment>
<dbReference type="InterPro" id="IPR001128">
    <property type="entry name" value="Cyt_P450"/>
</dbReference>
<feature type="transmembrane region" description="Helical" evidence="9">
    <location>
        <begin position="7"/>
        <end position="26"/>
    </location>
</feature>
<keyword evidence="7" id="KW-0503">Monooxygenase</keyword>
<evidence type="ECO:0000256" key="6">
    <source>
        <dbReference type="ARBA" id="ARBA00023004"/>
    </source>
</evidence>
<gene>
    <name evidence="10" type="ORF">B0T18DRAFT_330786</name>
</gene>
<dbReference type="GO" id="GO:0004497">
    <property type="term" value="F:monooxygenase activity"/>
    <property type="evidence" value="ECO:0007669"/>
    <property type="project" value="UniProtKB-KW"/>
</dbReference>
<evidence type="ECO:0000256" key="5">
    <source>
        <dbReference type="ARBA" id="ARBA00023002"/>
    </source>
</evidence>
<evidence type="ECO:0000256" key="3">
    <source>
        <dbReference type="ARBA" id="ARBA00022617"/>
    </source>
</evidence>
<keyword evidence="9" id="KW-0472">Membrane</keyword>
<evidence type="ECO:0000313" key="11">
    <source>
        <dbReference type="Proteomes" id="UP001172155"/>
    </source>
</evidence>
<proteinExistence type="inferred from homology"/>
<dbReference type="PANTHER" id="PTHR46206">
    <property type="entry name" value="CYTOCHROME P450"/>
    <property type="match status" value="1"/>
</dbReference>
<keyword evidence="5" id="KW-0560">Oxidoreductase</keyword>
<dbReference type="SUPFAM" id="SSF48264">
    <property type="entry name" value="Cytochrome P450"/>
    <property type="match status" value="1"/>
</dbReference>
<dbReference type="PRINTS" id="PR00465">
    <property type="entry name" value="EP450IV"/>
</dbReference>
<reference evidence="10" key="1">
    <citation type="submission" date="2023-06" db="EMBL/GenBank/DDBJ databases">
        <title>Genome-scale phylogeny and comparative genomics of the fungal order Sordariales.</title>
        <authorList>
            <consortium name="Lawrence Berkeley National Laboratory"/>
            <person name="Hensen N."/>
            <person name="Bonometti L."/>
            <person name="Westerberg I."/>
            <person name="Brannstrom I.O."/>
            <person name="Guillou S."/>
            <person name="Cros-Aarteil S."/>
            <person name="Calhoun S."/>
            <person name="Haridas S."/>
            <person name="Kuo A."/>
            <person name="Mondo S."/>
            <person name="Pangilinan J."/>
            <person name="Riley R."/>
            <person name="LaButti K."/>
            <person name="Andreopoulos B."/>
            <person name="Lipzen A."/>
            <person name="Chen C."/>
            <person name="Yanf M."/>
            <person name="Daum C."/>
            <person name="Ng V."/>
            <person name="Clum A."/>
            <person name="Steindorff A."/>
            <person name="Ohm R."/>
            <person name="Martin F."/>
            <person name="Silar P."/>
            <person name="Natvig D."/>
            <person name="Lalanne C."/>
            <person name="Gautier V."/>
            <person name="Ament-velasquez S.L."/>
            <person name="Kruys A."/>
            <person name="Hutchinson M.I."/>
            <person name="Powell A.J."/>
            <person name="Barry K."/>
            <person name="Miller A.N."/>
            <person name="Grigoriev I.V."/>
            <person name="Debuchy R."/>
            <person name="Gladieux P."/>
            <person name="Thoren M.H."/>
            <person name="Johannesson H."/>
        </authorList>
    </citation>
    <scope>NUCLEOTIDE SEQUENCE</scope>
    <source>
        <strain evidence="10">SMH3187-1</strain>
    </source>
</reference>
<dbReference type="Pfam" id="PF00067">
    <property type="entry name" value="p450"/>
    <property type="match status" value="1"/>
</dbReference>
<dbReference type="AlphaFoldDB" id="A0AA40EL69"/>
<keyword evidence="9" id="KW-0812">Transmembrane</keyword>
<protein>
    <submittedName>
        <fullName evidence="10">Cytochrome P450</fullName>
    </submittedName>
</protein>
<evidence type="ECO:0000256" key="8">
    <source>
        <dbReference type="PIRSR" id="PIRSR602403-1"/>
    </source>
</evidence>
<evidence type="ECO:0000313" key="10">
    <source>
        <dbReference type="EMBL" id="KAK0741381.1"/>
    </source>
</evidence>
<evidence type="ECO:0000256" key="7">
    <source>
        <dbReference type="ARBA" id="ARBA00023033"/>
    </source>
</evidence>
<dbReference type="GO" id="GO:0016705">
    <property type="term" value="F:oxidoreductase activity, acting on paired donors, with incorporation or reduction of molecular oxygen"/>
    <property type="evidence" value="ECO:0007669"/>
    <property type="project" value="InterPro"/>
</dbReference>
<dbReference type="EMBL" id="JAUKUD010000006">
    <property type="protein sequence ID" value="KAK0741381.1"/>
    <property type="molecule type" value="Genomic_DNA"/>
</dbReference>
<keyword evidence="6 8" id="KW-0408">Iron</keyword>
<sequence>MEVLMRPAVLAPVVVLVTYTIYQLFFKASTLPKKLPIIGYRKGQWLPMMRARWRNAANFKETILEAEREFPDQAVVLPIAGGGDMVLLPRSEIQFVVDQPDSVLCMHTQVLESLQADYVFADPSLVHNPLHHKLVSTTLTSQIGNLVPDVAEETAFSFAKEWGTDTEWKELCLYETMCRVIGSVTNRVFVGKPSCRDPELLRLGMKYAKFVPTTAQLLRLIPKPLRTLAGPLASIPAHICTRQFEAVLRPEIQRRLADYDARQRDPEDKSIAPGPNDFLQWSIHQAKETGDPYMWTTATLAGRVLLLNFAAIHTSAFSITSAILDLVFSKQEYVDELRAEIEHVLAEHGGEWNKRALAKMVKLDSIMRESSRLNSFVTVGLARRVVAPGGITTPSGVEIPQGATVVVPSYTVMQDEGVYPDPHEFKPFRFAEQRSDESVEYVKRAAKSFATTSTDFLAFGHGRNACPGRFFAANELKLMLAHMVLSYDLEIKGPGGRPRNTWFGLIRVPPMAANIRIKRRAT</sequence>
<keyword evidence="4 8" id="KW-0479">Metal-binding</keyword>
<evidence type="ECO:0000256" key="2">
    <source>
        <dbReference type="ARBA" id="ARBA00010617"/>
    </source>
</evidence>
<dbReference type="Gene3D" id="1.10.630.10">
    <property type="entry name" value="Cytochrome P450"/>
    <property type="match status" value="1"/>
</dbReference>
<dbReference type="InterPro" id="IPR002403">
    <property type="entry name" value="Cyt_P450_E_grp-IV"/>
</dbReference>
<evidence type="ECO:0000256" key="9">
    <source>
        <dbReference type="SAM" id="Phobius"/>
    </source>
</evidence>
<comment type="caution">
    <text evidence="10">The sequence shown here is derived from an EMBL/GenBank/DDBJ whole genome shotgun (WGS) entry which is preliminary data.</text>
</comment>
<evidence type="ECO:0000256" key="1">
    <source>
        <dbReference type="ARBA" id="ARBA00001971"/>
    </source>
</evidence>
<comment type="cofactor">
    <cofactor evidence="1 8">
        <name>heme</name>
        <dbReference type="ChEBI" id="CHEBI:30413"/>
    </cofactor>
</comment>
<keyword evidence="9" id="KW-1133">Transmembrane helix</keyword>
<dbReference type="PANTHER" id="PTHR46206:SF1">
    <property type="entry name" value="P450, PUTATIVE (EUROFUNG)-RELATED"/>
    <property type="match status" value="1"/>
</dbReference>
<evidence type="ECO:0000256" key="4">
    <source>
        <dbReference type="ARBA" id="ARBA00022723"/>
    </source>
</evidence>
<keyword evidence="11" id="KW-1185">Reference proteome</keyword>
<feature type="binding site" description="axial binding residue" evidence="8">
    <location>
        <position position="466"/>
    </location>
    <ligand>
        <name>heme</name>
        <dbReference type="ChEBI" id="CHEBI:30413"/>
    </ligand>
    <ligandPart>
        <name>Fe</name>
        <dbReference type="ChEBI" id="CHEBI:18248"/>
    </ligandPart>
</feature>
<organism evidence="10 11">
    <name type="scientific">Schizothecium vesticola</name>
    <dbReference type="NCBI Taxonomy" id="314040"/>
    <lineage>
        <taxon>Eukaryota</taxon>
        <taxon>Fungi</taxon>
        <taxon>Dikarya</taxon>
        <taxon>Ascomycota</taxon>
        <taxon>Pezizomycotina</taxon>
        <taxon>Sordariomycetes</taxon>
        <taxon>Sordariomycetidae</taxon>
        <taxon>Sordariales</taxon>
        <taxon>Schizotheciaceae</taxon>
        <taxon>Schizothecium</taxon>
    </lineage>
</organism>